<dbReference type="InterPro" id="IPR050910">
    <property type="entry name" value="JMJD6_ArgDemeth/LysHydrox"/>
</dbReference>
<dbReference type="EMBL" id="LSRX01000997">
    <property type="protein sequence ID" value="OLP85097.1"/>
    <property type="molecule type" value="Genomic_DNA"/>
</dbReference>
<protein>
    <submittedName>
        <fullName evidence="3">F-box protein</fullName>
    </submittedName>
</protein>
<sequence>MLPCAAPLQSLQEMPGGPALLYKAMPPAPGFPASIAAPSTGQSGLINTMTLPEYRRRIVEIYAVHKPDNVHKVDYLLEKYRGDEEFLYRSICEKYSVDTSQWSNPAPSSLSAVAPPPPPPPPPASGPGAARPPPWAVQSQTAAWSAAQTKARSALVAVSKHGPPVTQFGAGGASHQGHPSPTRAGVGFTQPPPAQAPIRQKHQVMEWDPATGEMVATTVDIEMGEAQVPNEKAESSTAPEAPMTPAPAPEPASLAPAPAPPAPDVPQVEQESYDPFSAPSTQPRELDMALRRSPTNMRPPSAASCAVLLGGSVVASGSFVPDFLAWANPWDGLKKYLFKDEIEGFEVISDNASVLHHEVAPWTKGRRDGLPGKLHPEFATSGSVEGRRPVPKVEVDEFPGRLDEFRHKEPVVVRGLVRRWPATKEWTWEQLADPEGKYRHFHLEKHLQQFFSTHAKSENLFLENIILKPPFSSDCPFAAVTQQGDGPNKVLGRNYLPRLNEAWAESKAQAFQAGMLEDENYAESVQGFIIAGPAGAGGMLHVDPDSTAYWNALVHGRKRWLFLKPEELEALAEAVANANLGQELGLLTLPPTNVSNHLTTRHVKRLLQKVPAIHWFGKLLPLLQQAKLQFSHAEVVVEAGELVFGPPGVWHIALALEDSICCSEQLIDEGNLLRFVKDEGQPYEPAFAYLGCQAAKKHWPELLEPISAFCSRAERDLKRQSGFLQPKRKGPACNGTELLASCGRYPAWRRKAANTTLQQGAAAWTGKQQEENVEIDYLLLGGRSGFFEEVYTGAPKVMIKHPPPQAEMSEAPAALSRDGPSEVMLPAGEPPGDDNQTDRPQDTPMLLGDGDDAGQAASFDPYLMAPVQSPPRTAAEESSQ</sequence>
<feature type="domain" description="JmjC" evidence="2">
    <location>
        <begin position="497"/>
        <end position="683"/>
    </location>
</feature>
<dbReference type="InterPro" id="IPR003347">
    <property type="entry name" value="JmjC_dom"/>
</dbReference>
<dbReference type="AlphaFoldDB" id="A0A1Q9CQD9"/>
<gene>
    <name evidence="3" type="ORF">AK812_SmicGene33981</name>
</gene>
<dbReference type="Gene3D" id="2.60.120.650">
    <property type="entry name" value="Cupin"/>
    <property type="match status" value="1"/>
</dbReference>
<dbReference type="Proteomes" id="UP000186817">
    <property type="component" value="Unassembled WGS sequence"/>
</dbReference>
<evidence type="ECO:0000256" key="1">
    <source>
        <dbReference type="SAM" id="MobiDB-lite"/>
    </source>
</evidence>
<comment type="caution">
    <text evidence="3">The sequence shown here is derived from an EMBL/GenBank/DDBJ whole genome shotgun (WGS) entry which is preliminary data.</text>
</comment>
<proteinExistence type="predicted"/>
<dbReference type="SUPFAM" id="SSF51197">
    <property type="entry name" value="Clavaminate synthase-like"/>
    <property type="match status" value="1"/>
</dbReference>
<dbReference type="PANTHER" id="PTHR12480">
    <property type="entry name" value="ARGININE DEMETHYLASE AND LYSYL-HYDROXYLASE JMJD"/>
    <property type="match status" value="1"/>
</dbReference>
<dbReference type="PROSITE" id="PS51184">
    <property type="entry name" value="JMJC"/>
    <property type="match status" value="1"/>
</dbReference>
<name>A0A1Q9CQD9_SYMMI</name>
<organism evidence="3 4">
    <name type="scientific">Symbiodinium microadriaticum</name>
    <name type="common">Dinoflagellate</name>
    <name type="synonym">Zooxanthella microadriatica</name>
    <dbReference type="NCBI Taxonomy" id="2951"/>
    <lineage>
        <taxon>Eukaryota</taxon>
        <taxon>Sar</taxon>
        <taxon>Alveolata</taxon>
        <taxon>Dinophyceae</taxon>
        <taxon>Suessiales</taxon>
        <taxon>Symbiodiniaceae</taxon>
        <taxon>Symbiodinium</taxon>
    </lineage>
</organism>
<evidence type="ECO:0000259" key="2">
    <source>
        <dbReference type="PROSITE" id="PS51184"/>
    </source>
</evidence>
<keyword evidence="4" id="KW-1185">Reference proteome</keyword>
<feature type="region of interest" description="Disordered" evidence="1">
    <location>
        <begin position="801"/>
        <end position="880"/>
    </location>
</feature>
<feature type="region of interest" description="Disordered" evidence="1">
    <location>
        <begin position="162"/>
        <end position="197"/>
    </location>
</feature>
<dbReference type="InterPro" id="IPR041667">
    <property type="entry name" value="Cupin_8"/>
</dbReference>
<evidence type="ECO:0000313" key="4">
    <source>
        <dbReference type="Proteomes" id="UP000186817"/>
    </source>
</evidence>
<feature type="region of interest" description="Disordered" evidence="1">
    <location>
        <begin position="228"/>
        <end position="283"/>
    </location>
</feature>
<reference evidence="3 4" key="1">
    <citation type="submission" date="2016-02" db="EMBL/GenBank/DDBJ databases">
        <title>Genome analysis of coral dinoflagellate symbionts highlights evolutionary adaptations to a symbiotic lifestyle.</title>
        <authorList>
            <person name="Aranda M."/>
            <person name="Li Y."/>
            <person name="Liew Y.J."/>
            <person name="Baumgarten S."/>
            <person name="Simakov O."/>
            <person name="Wilson M."/>
            <person name="Piel J."/>
            <person name="Ashoor H."/>
            <person name="Bougouffa S."/>
            <person name="Bajic V.B."/>
            <person name="Ryu T."/>
            <person name="Ravasi T."/>
            <person name="Bayer T."/>
            <person name="Micklem G."/>
            <person name="Kim H."/>
            <person name="Bhak J."/>
            <person name="Lajeunesse T.C."/>
            <person name="Voolstra C.R."/>
        </authorList>
    </citation>
    <scope>NUCLEOTIDE SEQUENCE [LARGE SCALE GENOMIC DNA]</scope>
    <source>
        <strain evidence="3 4">CCMP2467</strain>
    </source>
</reference>
<evidence type="ECO:0000313" key="3">
    <source>
        <dbReference type="EMBL" id="OLP85097.1"/>
    </source>
</evidence>
<accession>A0A1Q9CQD9</accession>
<feature type="compositionally biased region" description="Pro residues" evidence="1">
    <location>
        <begin position="114"/>
        <end position="135"/>
    </location>
</feature>
<dbReference type="OrthoDB" id="429954at2759"/>
<dbReference type="Pfam" id="PF13621">
    <property type="entry name" value="Cupin_8"/>
    <property type="match status" value="1"/>
</dbReference>
<feature type="region of interest" description="Disordered" evidence="1">
    <location>
        <begin position="103"/>
        <end position="136"/>
    </location>
</feature>